<dbReference type="OrthoDB" id="9892983at2759"/>
<dbReference type="RefSeq" id="XP_025553530.1">
    <property type="nucleotide sequence ID" value="XM_025696827.1"/>
</dbReference>
<evidence type="ECO:0000313" key="4">
    <source>
        <dbReference type="Proteomes" id="UP000248961"/>
    </source>
</evidence>
<accession>A0A395I3S3</accession>
<proteinExistence type="predicted"/>
<evidence type="ECO:0000259" key="2">
    <source>
        <dbReference type="PROSITE" id="PS50157"/>
    </source>
</evidence>
<keyword evidence="4" id="KW-1185">Reference proteome</keyword>
<name>A0A395I3S3_ASPHC</name>
<dbReference type="PROSITE" id="PS00028">
    <property type="entry name" value="ZINC_FINGER_C2H2_1"/>
    <property type="match status" value="1"/>
</dbReference>
<keyword evidence="1" id="KW-0479">Metal-binding</keyword>
<dbReference type="GO" id="GO:0008270">
    <property type="term" value="F:zinc ion binding"/>
    <property type="evidence" value="ECO:0007669"/>
    <property type="project" value="UniProtKB-KW"/>
</dbReference>
<dbReference type="InterPro" id="IPR011011">
    <property type="entry name" value="Znf_FYVE_PHD"/>
</dbReference>
<dbReference type="VEuPathDB" id="FungiDB:BO97DRAFT_422793"/>
<keyword evidence="1" id="KW-0863">Zinc-finger</keyword>
<dbReference type="AlphaFoldDB" id="A0A395I3S3"/>
<dbReference type="GeneID" id="37201116"/>
<reference evidence="3 4" key="1">
    <citation type="submission" date="2018-02" db="EMBL/GenBank/DDBJ databases">
        <title>The genomes of Aspergillus section Nigri reveals drivers in fungal speciation.</title>
        <authorList>
            <consortium name="DOE Joint Genome Institute"/>
            <person name="Vesth T.C."/>
            <person name="Nybo J."/>
            <person name="Theobald S."/>
            <person name="Brandl J."/>
            <person name="Frisvad J.C."/>
            <person name="Nielsen K.F."/>
            <person name="Lyhne E.K."/>
            <person name="Kogle M.E."/>
            <person name="Kuo A."/>
            <person name="Riley R."/>
            <person name="Clum A."/>
            <person name="Nolan M."/>
            <person name="Lipzen A."/>
            <person name="Salamov A."/>
            <person name="Henrissat B."/>
            <person name="Wiebenga A."/>
            <person name="De vries R.P."/>
            <person name="Grigoriev I.V."/>
            <person name="Mortensen U.H."/>
            <person name="Andersen M.R."/>
            <person name="Baker S.E."/>
        </authorList>
    </citation>
    <scope>NUCLEOTIDE SEQUENCE [LARGE SCALE GENOMIC DNA]</scope>
    <source>
        <strain evidence="3 4">CBS 101889</strain>
    </source>
</reference>
<evidence type="ECO:0000313" key="3">
    <source>
        <dbReference type="EMBL" id="RAL14376.1"/>
    </source>
</evidence>
<feature type="domain" description="C2H2-type" evidence="2">
    <location>
        <begin position="170"/>
        <end position="198"/>
    </location>
</feature>
<evidence type="ECO:0000256" key="1">
    <source>
        <dbReference type="PROSITE-ProRule" id="PRU00042"/>
    </source>
</evidence>
<dbReference type="EMBL" id="KZ824275">
    <property type="protein sequence ID" value="RAL14376.1"/>
    <property type="molecule type" value="Genomic_DNA"/>
</dbReference>
<protein>
    <recommendedName>
        <fullName evidence="2">C2H2-type domain-containing protein</fullName>
    </recommendedName>
</protein>
<dbReference type="SMART" id="SM00355">
    <property type="entry name" value="ZnF_C2H2"/>
    <property type="match status" value="4"/>
</dbReference>
<dbReference type="InterPro" id="IPR013087">
    <property type="entry name" value="Znf_C2H2_type"/>
</dbReference>
<gene>
    <name evidence="3" type="ORF">BO97DRAFT_422793</name>
</gene>
<dbReference type="Proteomes" id="UP000248961">
    <property type="component" value="Unassembled WGS sequence"/>
</dbReference>
<dbReference type="Gene3D" id="3.30.160.60">
    <property type="entry name" value="Classic Zinc Finger"/>
    <property type="match status" value="1"/>
</dbReference>
<organism evidence="3 4">
    <name type="scientific">Aspergillus homomorphus (strain CBS 101889)</name>
    <dbReference type="NCBI Taxonomy" id="1450537"/>
    <lineage>
        <taxon>Eukaryota</taxon>
        <taxon>Fungi</taxon>
        <taxon>Dikarya</taxon>
        <taxon>Ascomycota</taxon>
        <taxon>Pezizomycotina</taxon>
        <taxon>Eurotiomycetes</taxon>
        <taxon>Eurotiomycetidae</taxon>
        <taxon>Eurotiales</taxon>
        <taxon>Aspergillaceae</taxon>
        <taxon>Aspergillus</taxon>
        <taxon>Aspergillus subgen. Circumdati</taxon>
    </lineage>
</organism>
<dbReference type="SUPFAM" id="SSF57903">
    <property type="entry name" value="FYVE/PHD zinc finger"/>
    <property type="match status" value="1"/>
</dbReference>
<sequence length="258" mass="29091">MPSTATYHFNLRQPALPAAGHPPPEPVPFTRQPATPGTQCQRCHQGHNQQHYPLYSCAACNSNYHPACIDELRSREFYHGRQRLMYGCPNCGTAWIPPAEIQQQHAAEWAHAQRTGGDGGRYQYRRAVGGYYVCTMGAARGALPCGWAGRGWSNLTEHHRVRHERRGVAYRCHTCQRSFSDGLRLLRHREGAHPRVRPPYCPVCAVEEEIVGLEDMVRHVEDAHAGGLDVPVCLLCFQWCGDWLGLVLHAEEEHEVLE</sequence>
<keyword evidence="1" id="KW-0862">Zinc</keyword>
<dbReference type="PROSITE" id="PS50157">
    <property type="entry name" value="ZINC_FINGER_C2H2_2"/>
    <property type="match status" value="1"/>
</dbReference>